<feature type="binding site" evidence="2">
    <location>
        <begin position="21"/>
        <end position="24"/>
    </location>
    <ligand>
        <name>substrate</name>
    </ligand>
</feature>
<feature type="binding site" evidence="2">
    <location>
        <position position="69"/>
    </location>
    <ligand>
        <name>substrate</name>
    </ligand>
</feature>
<feature type="active site" evidence="2">
    <location>
        <position position="20"/>
    </location>
</feature>
<sequence>MFKEKLNLKNLPKHISIIMDGNGRWAKQKGFLRAFGHEEGTKAVRDVVEGSAELGIKFLTLYAFSTENWNRPKREVDTLMRLLVSSLKKEIKTLMENNIRLKAIGNLDSLPKKAQKELQEVMTKTEANQRMTLTLALSYGSREELMHMVRDISEKVKNNEISPEAIDESIINQHLYTQNLPDVDLVIRTSGEQRISNFLLWQIAYAELYFTPILWPDFRREDLYEAIYNYQTRERRFGKTSEQIS</sequence>
<keyword evidence="2" id="KW-0479">Metal-binding</keyword>
<organism evidence="3 4">
    <name type="scientific">Antarcticibacterium arcticum</name>
    <dbReference type="NCBI Taxonomy" id="2585771"/>
    <lineage>
        <taxon>Bacteria</taxon>
        <taxon>Pseudomonadati</taxon>
        <taxon>Bacteroidota</taxon>
        <taxon>Flavobacteriia</taxon>
        <taxon>Flavobacteriales</taxon>
        <taxon>Flavobacteriaceae</taxon>
        <taxon>Antarcticibacterium</taxon>
    </lineage>
</organism>
<name>A0A5B8YLG0_9FLAO</name>
<dbReference type="SUPFAM" id="SSF64005">
    <property type="entry name" value="Undecaprenyl diphosphate synthase"/>
    <property type="match status" value="1"/>
</dbReference>
<dbReference type="GO" id="GO:0016094">
    <property type="term" value="P:polyprenol biosynthetic process"/>
    <property type="evidence" value="ECO:0007669"/>
    <property type="project" value="TreeGrafter"/>
</dbReference>
<dbReference type="Gene3D" id="3.40.1180.10">
    <property type="entry name" value="Decaprenyl diphosphate synthase-like"/>
    <property type="match status" value="1"/>
</dbReference>
<feature type="binding site" evidence="2">
    <location>
        <position position="71"/>
    </location>
    <ligand>
        <name>substrate</name>
    </ligand>
</feature>
<dbReference type="PANTHER" id="PTHR10291:SF0">
    <property type="entry name" value="DEHYDRODOLICHYL DIPHOSPHATE SYNTHASE 2"/>
    <property type="match status" value="1"/>
</dbReference>
<dbReference type="FunFam" id="3.40.1180.10:FF:000001">
    <property type="entry name" value="(2E,6E)-farnesyl-diphosphate-specific ditrans,polycis-undecaprenyl-diphosphate synthase"/>
    <property type="match status" value="1"/>
</dbReference>
<dbReference type="InterPro" id="IPR001441">
    <property type="entry name" value="UPP_synth-like"/>
</dbReference>
<keyword evidence="4" id="KW-1185">Reference proteome</keyword>
<protein>
    <recommendedName>
        <fullName evidence="2">Isoprenyl transferase</fullName>
        <ecNumber evidence="2">2.5.1.-</ecNumber>
    </recommendedName>
</protein>
<accession>A0A5B8YLG0</accession>
<evidence type="ECO:0000256" key="2">
    <source>
        <dbReference type="HAMAP-Rule" id="MF_01139"/>
    </source>
</evidence>
<dbReference type="GO" id="GO:0045547">
    <property type="term" value="F:ditrans,polycis-polyprenyl diphosphate synthase [(2E,6E)-farnesyl diphosphate specific] activity"/>
    <property type="evidence" value="ECO:0007669"/>
    <property type="project" value="TreeGrafter"/>
</dbReference>
<dbReference type="CDD" id="cd00475">
    <property type="entry name" value="Cis_IPPS"/>
    <property type="match status" value="1"/>
</dbReference>
<dbReference type="PANTHER" id="PTHR10291">
    <property type="entry name" value="DEHYDRODOLICHYL DIPHOSPHATE SYNTHASE FAMILY MEMBER"/>
    <property type="match status" value="1"/>
</dbReference>
<dbReference type="OrthoDB" id="4191603at2"/>
<dbReference type="EMBL" id="CP042476">
    <property type="protein sequence ID" value="QED38058.1"/>
    <property type="molecule type" value="Genomic_DNA"/>
</dbReference>
<dbReference type="GO" id="GO:0000287">
    <property type="term" value="F:magnesium ion binding"/>
    <property type="evidence" value="ECO:0007669"/>
    <property type="project" value="UniProtKB-UniRule"/>
</dbReference>
<feature type="binding site" evidence="2">
    <location>
        <position position="207"/>
    </location>
    <ligand>
        <name>Mg(2+)</name>
        <dbReference type="ChEBI" id="CHEBI:18420"/>
    </ligand>
</feature>
<gene>
    <name evidence="3" type="ORF">FK178_10140</name>
</gene>
<reference evidence="3 4" key="1">
    <citation type="submission" date="2019-08" db="EMBL/GenBank/DDBJ databases">
        <title>Antarcticibacterium arcticum sp. nov., a bacterium isolated from marine sediment of the Canadian Beaufort Sea.</title>
        <authorList>
            <person name="Lee Y.M."/>
            <person name="Baek K."/>
            <person name="Lee D.-H."/>
            <person name="Shin S.C."/>
            <person name="Jin Y.K."/>
            <person name="Park Y."/>
        </authorList>
    </citation>
    <scope>NUCLEOTIDE SEQUENCE [LARGE SCALE GENOMIC DNA]</scope>
    <source>
        <strain evidence="3 4">PAMC 28998</strain>
    </source>
</reference>
<dbReference type="KEGG" id="anp:FK178_10140"/>
<dbReference type="EC" id="2.5.1.-" evidence="2"/>
<evidence type="ECO:0000313" key="3">
    <source>
        <dbReference type="EMBL" id="QED38058.1"/>
    </source>
</evidence>
<dbReference type="AlphaFoldDB" id="A0A5B8YLG0"/>
<dbReference type="InterPro" id="IPR018520">
    <property type="entry name" value="UPP_synth-like_CS"/>
</dbReference>
<dbReference type="NCBIfam" id="TIGR00055">
    <property type="entry name" value="uppS"/>
    <property type="match status" value="1"/>
</dbReference>
<dbReference type="NCBIfam" id="NF011405">
    <property type="entry name" value="PRK14830.1"/>
    <property type="match status" value="1"/>
</dbReference>
<evidence type="ECO:0000313" key="4">
    <source>
        <dbReference type="Proteomes" id="UP000321954"/>
    </source>
</evidence>
<feature type="binding site" evidence="2">
    <location>
        <begin position="194"/>
        <end position="196"/>
    </location>
    <ligand>
        <name>substrate</name>
    </ligand>
</feature>
<keyword evidence="1 2" id="KW-0808">Transferase</keyword>
<feature type="binding site" evidence="2">
    <location>
        <position position="188"/>
    </location>
    <ligand>
        <name>substrate</name>
    </ligand>
</feature>
<feature type="binding site" evidence="2">
    <location>
        <begin position="65"/>
        <end position="67"/>
    </location>
    <ligand>
        <name>substrate</name>
    </ligand>
</feature>
<feature type="binding site" evidence="2">
    <location>
        <position position="25"/>
    </location>
    <ligand>
        <name>substrate</name>
    </ligand>
</feature>
<dbReference type="PROSITE" id="PS01066">
    <property type="entry name" value="UPP_SYNTHASE"/>
    <property type="match status" value="1"/>
</dbReference>
<comment type="subunit">
    <text evidence="2">Homodimer.</text>
</comment>
<dbReference type="InterPro" id="IPR036424">
    <property type="entry name" value="UPP_synth-like_sf"/>
</dbReference>
<feature type="active site" description="Proton acceptor" evidence="2">
    <location>
        <position position="68"/>
    </location>
</feature>
<proteinExistence type="inferred from homology"/>
<comment type="cofactor">
    <cofactor evidence="2">
        <name>Mg(2+)</name>
        <dbReference type="ChEBI" id="CHEBI:18420"/>
    </cofactor>
    <text evidence="2">Binds 2 magnesium ions per subunit.</text>
</comment>
<feature type="binding site" evidence="2">
    <location>
        <position position="20"/>
    </location>
    <ligand>
        <name>Mg(2+)</name>
        <dbReference type="ChEBI" id="CHEBI:18420"/>
    </ligand>
</feature>
<dbReference type="Proteomes" id="UP000321954">
    <property type="component" value="Chromosome"/>
</dbReference>
<evidence type="ECO:0000256" key="1">
    <source>
        <dbReference type="ARBA" id="ARBA00022679"/>
    </source>
</evidence>
<keyword evidence="2" id="KW-0460">Magnesium</keyword>
<feature type="binding site" evidence="2">
    <location>
        <position position="33"/>
    </location>
    <ligand>
        <name>substrate</name>
    </ligand>
</feature>
<comment type="similarity">
    <text evidence="2">Belongs to the UPP synthase family.</text>
</comment>
<dbReference type="Pfam" id="PF01255">
    <property type="entry name" value="Prenyltransf"/>
    <property type="match status" value="1"/>
</dbReference>
<dbReference type="RefSeq" id="WP_146834410.1">
    <property type="nucleotide sequence ID" value="NZ_CP042476.1"/>
</dbReference>
<feature type="binding site" evidence="2">
    <location>
        <position position="37"/>
    </location>
    <ligand>
        <name>substrate</name>
    </ligand>
</feature>
<dbReference type="HAMAP" id="MF_01139">
    <property type="entry name" value="ISPT"/>
    <property type="match status" value="1"/>
</dbReference>
<comment type="function">
    <text evidence="2">Catalyzes the condensation of isopentenyl diphosphate (IPP) with allylic pyrophosphates generating different type of terpenoids.</text>
</comment>